<dbReference type="Proteomes" id="UP000838100">
    <property type="component" value="Unassembled WGS sequence"/>
</dbReference>
<evidence type="ECO:0000256" key="1">
    <source>
        <dbReference type="ARBA" id="ARBA00023015"/>
    </source>
</evidence>
<accession>A0ABM9AEX9</accession>
<protein>
    <submittedName>
        <fullName evidence="5">DNA-binding transcriptional activator DecR</fullName>
    </submittedName>
</protein>
<dbReference type="PANTHER" id="PTHR30154:SF34">
    <property type="entry name" value="TRANSCRIPTIONAL REGULATOR AZLB"/>
    <property type="match status" value="1"/>
</dbReference>
<keyword evidence="3" id="KW-0804">Transcription</keyword>
<dbReference type="InterPro" id="IPR011008">
    <property type="entry name" value="Dimeric_a/b-barrel"/>
</dbReference>
<dbReference type="Gene3D" id="3.30.70.920">
    <property type="match status" value="1"/>
</dbReference>
<dbReference type="InterPro" id="IPR054609">
    <property type="entry name" value="PF0864-like_C"/>
</dbReference>
<sequence>MFSKTKPIGCPLTNKRRLDDVDDKILSYLSRDARISNRRIAAELNITEGTVRSRIKRMLDEGLMRITAVTNIDKLKNPCLAFIWIDVDHSGDCERIAQQLSDIPEMGFVAKMLGRFDILAITLVQDPEQLTGFLHTNISTIKGIRRTETSLGVNFVKHDYRVSHIVD</sequence>
<comment type="caution">
    <text evidence="5">The sequence shown here is derived from an EMBL/GenBank/DDBJ whole genome shotgun (WGS) entry which is preliminary data.</text>
</comment>
<dbReference type="InterPro" id="IPR036390">
    <property type="entry name" value="WH_DNA-bd_sf"/>
</dbReference>
<dbReference type="EMBL" id="CAKLPX010000001">
    <property type="protein sequence ID" value="CAH0991269.1"/>
    <property type="molecule type" value="Genomic_DNA"/>
</dbReference>
<dbReference type="PROSITE" id="PS50956">
    <property type="entry name" value="HTH_ASNC_2"/>
    <property type="match status" value="1"/>
</dbReference>
<name>A0ABM9AEX9_9GAMM</name>
<organism evidence="5 6">
    <name type="scientific">Sinobacterium norvegicum</name>
    <dbReference type="NCBI Taxonomy" id="1641715"/>
    <lineage>
        <taxon>Bacteria</taxon>
        <taxon>Pseudomonadati</taxon>
        <taxon>Pseudomonadota</taxon>
        <taxon>Gammaproteobacteria</taxon>
        <taxon>Cellvibrionales</taxon>
        <taxon>Spongiibacteraceae</taxon>
        <taxon>Sinobacterium</taxon>
    </lineage>
</organism>
<dbReference type="InterPro" id="IPR000485">
    <property type="entry name" value="AsnC-type_HTH_dom"/>
</dbReference>
<dbReference type="SMART" id="SM00344">
    <property type="entry name" value="HTH_ASNC"/>
    <property type="match status" value="1"/>
</dbReference>
<dbReference type="Gene3D" id="1.10.10.10">
    <property type="entry name" value="Winged helix-like DNA-binding domain superfamily/Winged helix DNA-binding domain"/>
    <property type="match status" value="1"/>
</dbReference>
<evidence type="ECO:0000313" key="5">
    <source>
        <dbReference type="EMBL" id="CAH0991269.1"/>
    </source>
</evidence>
<keyword evidence="6" id="KW-1185">Reference proteome</keyword>
<dbReference type="GO" id="GO:0003677">
    <property type="term" value="F:DNA binding"/>
    <property type="evidence" value="ECO:0007669"/>
    <property type="project" value="UniProtKB-KW"/>
</dbReference>
<keyword evidence="1" id="KW-0805">Transcription regulation</keyword>
<dbReference type="SUPFAM" id="SSF54909">
    <property type="entry name" value="Dimeric alpha+beta barrel"/>
    <property type="match status" value="1"/>
</dbReference>
<evidence type="ECO:0000313" key="6">
    <source>
        <dbReference type="Proteomes" id="UP000838100"/>
    </source>
</evidence>
<feature type="domain" description="HTH asnC-type" evidence="4">
    <location>
        <begin position="18"/>
        <end position="83"/>
    </location>
</feature>
<gene>
    <name evidence="5" type="primary">decR_2</name>
    <name evidence="5" type="ORF">SIN8267_01371</name>
</gene>
<evidence type="ECO:0000256" key="2">
    <source>
        <dbReference type="ARBA" id="ARBA00023125"/>
    </source>
</evidence>
<dbReference type="PANTHER" id="PTHR30154">
    <property type="entry name" value="LEUCINE-RESPONSIVE REGULATORY PROTEIN"/>
    <property type="match status" value="1"/>
</dbReference>
<proteinExistence type="predicted"/>
<dbReference type="PRINTS" id="PR00033">
    <property type="entry name" value="HTHASNC"/>
</dbReference>
<dbReference type="Pfam" id="PF22482">
    <property type="entry name" value="AsnC_trans_reg_3"/>
    <property type="match status" value="1"/>
</dbReference>
<reference evidence="5" key="1">
    <citation type="submission" date="2021-12" db="EMBL/GenBank/DDBJ databases">
        <authorList>
            <person name="Rodrigo-Torres L."/>
            <person name="Arahal R. D."/>
            <person name="Lucena T."/>
        </authorList>
    </citation>
    <scope>NUCLEOTIDE SEQUENCE</scope>
    <source>
        <strain evidence="5">CECT 8267</strain>
    </source>
</reference>
<dbReference type="SUPFAM" id="SSF46785">
    <property type="entry name" value="Winged helix' DNA-binding domain"/>
    <property type="match status" value="1"/>
</dbReference>
<keyword evidence="2 5" id="KW-0238">DNA-binding</keyword>
<dbReference type="Pfam" id="PF13412">
    <property type="entry name" value="HTH_24"/>
    <property type="match status" value="1"/>
</dbReference>
<dbReference type="InterPro" id="IPR019888">
    <property type="entry name" value="Tscrpt_reg_AsnC-like"/>
</dbReference>
<dbReference type="InterPro" id="IPR036388">
    <property type="entry name" value="WH-like_DNA-bd_sf"/>
</dbReference>
<evidence type="ECO:0000256" key="3">
    <source>
        <dbReference type="ARBA" id="ARBA00023163"/>
    </source>
</evidence>
<evidence type="ECO:0000259" key="4">
    <source>
        <dbReference type="PROSITE" id="PS50956"/>
    </source>
</evidence>